<dbReference type="CDD" id="cd15867">
    <property type="entry name" value="R-SNARE_YKT6"/>
    <property type="match status" value="1"/>
</dbReference>
<gene>
    <name evidence="13" type="ORF">SPHA_68546</name>
</gene>
<keyword evidence="7" id="KW-0636">Prenylation</keyword>
<dbReference type="GO" id="GO:0030659">
    <property type="term" value="C:cytoplasmic vesicle membrane"/>
    <property type="evidence" value="ECO:0007669"/>
    <property type="project" value="UniProtKB-SubCell"/>
</dbReference>
<proteinExistence type="inferred from homology"/>
<dbReference type="Pfam" id="PF00957">
    <property type="entry name" value="Synaptobrevin"/>
    <property type="match status" value="1"/>
</dbReference>
<evidence type="ECO:0000256" key="6">
    <source>
        <dbReference type="ARBA" id="ARBA00023288"/>
    </source>
</evidence>
<organism evidence="13 14">
    <name type="scientific">Acanthosepion pharaonis</name>
    <name type="common">Pharaoh cuttlefish</name>
    <name type="synonym">Sepia pharaonis</name>
    <dbReference type="NCBI Taxonomy" id="158019"/>
    <lineage>
        <taxon>Eukaryota</taxon>
        <taxon>Metazoa</taxon>
        <taxon>Spiralia</taxon>
        <taxon>Lophotrochozoa</taxon>
        <taxon>Mollusca</taxon>
        <taxon>Cephalopoda</taxon>
        <taxon>Coleoidea</taxon>
        <taxon>Decapodiformes</taxon>
        <taxon>Sepiida</taxon>
        <taxon>Sepiina</taxon>
        <taxon>Sepiidae</taxon>
        <taxon>Acanthosepion</taxon>
    </lineage>
</organism>
<dbReference type="PROSITE" id="PS50859">
    <property type="entry name" value="LONGIN"/>
    <property type="match status" value="1"/>
</dbReference>
<dbReference type="PROSITE" id="PS50892">
    <property type="entry name" value="V_SNARE"/>
    <property type="match status" value="1"/>
</dbReference>
<evidence type="ECO:0000313" key="14">
    <source>
        <dbReference type="Proteomes" id="UP000597762"/>
    </source>
</evidence>
<feature type="domain" description="Longin" evidence="11">
    <location>
        <begin position="349"/>
        <end position="465"/>
    </location>
</feature>
<keyword evidence="5" id="KW-0564">Palmitate</keyword>
<dbReference type="SMART" id="SM01270">
    <property type="entry name" value="Longin"/>
    <property type="match status" value="1"/>
</dbReference>
<comment type="subcellular location">
    <subcellularLocation>
        <location evidence="9">Cytoplasmic vesicle membrane</location>
        <topology evidence="9">Lipid-anchor</topology>
        <orientation evidence="9">Cytoplasmic side</orientation>
    </subcellularLocation>
    <subcellularLocation>
        <location evidence="1">Golgi apparatus membrane</location>
        <topology evidence="1">Lipid-anchor</topology>
        <orientation evidence="1">Cytoplasmic side</orientation>
    </subcellularLocation>
</comment>
<evidence type="ECO:0000256" key="2">
    <source>
        <dbReference type="ARBA" id="ARBA00008025"/>
    </source>
</evidence>
<dbReference type="Pfam" id="PF13774">
    <property type="entry name" value="Longin"/>
    <property type="match status" value="1"/>
</dbReference>
<dbReference type="SUPFAM" id="SSF64356">
    <property type="entry name" value="SNARE-like"/>
    <property type="match status" value="1"/>
</dbReference>
<dbReference type="GO" id="GO:0000139">
    <property type="term" value="C:Golgi membrane"/>
    <property type="evidence" value="ECO:0007669"/>
    <property type="project" value="UniProtKB-SubCell"/>
</dbReference>
<dbReference type="PANTHER" id="PTHR45806:SF1">
    <property type="entry name" value="SYNAPTOBREVIN HOMOLOG YKT6"/>
    <property type="match status" value="1"/>
</dbReference>
<keyword evidence="10" id="KW-0175">Coiled coil</keyword>
<name>A0A812E7J5_ACAPH</name>
<keyword evidence="3" id="KW-0488">Methylation</keyword>
<evidence type="ECO:0000256" key="10">
    <source>
        <dbReference type="PROSITE-ProRule" id="PRU00290"/>
    </source>
</evidence>
<evidence type="ECO:0000259" key="12">
    <source>
        <dbReference type="PROSITE" id="PS50892"/>
    </source>
</evidence>
<dbReference type="InterPro" id="IPR045848">
    <property type="entry name" value="R-SNARE_YKT6"/>
</dbReference>
<dbReference type="InterPro" id="IPR010908">
    <property type="entry name" value="Longin_dom"/>
</dbReference>
<dbReference type="Gene3D" id="1.20.5.110">
    <property type="match status" value="1"/>
</dbReference>
<dbReference type="PANTHER" id="PTHR45806">
    <property type="entry name" value="SYNAPTOBREVIN HOMOLOG YKT6"/>
    <property type="match status" value="1"/>
</dbReference>
<feature type="domain" description="V-SNARE coiled-coil homology" evidence="12">
    <location>
        <begin position="479"/>
        <end position="539"/>
    </location>
</feature>
<dbReference type="CDD" id="cd14824">
    <property type="entry name" value="Longin"/>
    <property type="match status" value="1"/>
</dbReference>
<evidence type="ECO:0000313" key="13">
    <source>
        <dbReference type="EMBL" id="CAE1318051.1"/>
    </source>
</evidence>
<sequence>MNCFYYDNDNPSSPGNLQMRPPIMRIGVQEMIECKKTCETLAYCMNFFFNETNRMCEMRFTTDKSKVIGEYVTWSPRVYKYVERFKECQARCDALPFCLKIDYGTNTWENCQLILKTSEFPVWGEEIFPKGLKMTTEALREGDTRTTFNEYTYETCKNACRKNCRTFFYDRENKDCTLTFKYTGSKAFATIYIESIHLVFDNEMERDKISLFLSPSLSLSLFLSLFLSPSLAFSLHSLSFSLHLSLSPSISLFLSPSLSPHLSLSPSISLSLSLPISLFLPPSISLSLSLSISLSLSLSISFSSISSLFLPTTKHSILILFTPAAWYIIEKSSCCAVTFFEGHLPEAGGIGRGENEARLLKGSYELSSFGYFQRSTVKEFMEFTSRIIVERSSTFSRSSVKEQDYLCHVYLRGDSLAGVLIADHEYPQRVAHTLLSKILDEFKTVVPADKWATINESNVHFPKCEQYLRDYQNPKECDAMTKIQNDLDETKIILHNTIEAVLERGETLDKLVEKSEGLSNQSKAFYKTARKTNQCCVIL</sequence>
<evidence type="ECO:0000259" key="11">
    <source>
        <dbReference type="PROSITE" id="PS50859"/>
    </source>
</evidence>
<keyword evidence="6" id="KW-0449">Lipoprotein</keyword>
<evidence type="ECO:0000256" key="9">
    <source>
        <dbReference type="ARBA" id="ARBA00025701"/>
    </source>
</evidence>
<evidence type="ECO:0000256" key="5">
    <source>
        <dbReference type="ARBA" id="ARBA00023139"/>
    </source>
</evidence>
<dbReference type="Proteomes" id="UP000597762">
    <property type="component" value="Unassembled WGS sequence"/>
</dbReference>
<keyword evidence="4" id="KW-0472">Membrane</keyword>
<dbReference type="OrthoDB" id="27923at2759"/>
<comment type="caution">
    <text evidence="13">The sequence shown here is derived from an EMBL/GenBank/DDBJ whole genome shotgun (WGS) entry which is preliminary data.</text>
</comment>
<keyword evidence="14" id="KW-1185">Reference proteome</keyword>
<dbReference type="InterPro" id="IPR011012">
    <property type="entry name" value="Longin-like_dom_sf"/>
</dbReference>
<reference evidence="13" key="1">
    <citation type="submission" date="2021-01" db="EMBL/GenBank/DDBJ databases">
        <authorList>
            <person name="Li R."/>
            <person name="Bekaert M."/>
        </authorList>
    </citation>
    <scope>NUCLEOTIDE SEQUENCE</scope>
    <source>
        <strain evidence="13">Farmed</strain>
    </source>
</reference>
<dbReference type="EMBL" id="CAHIKZ030004991">
    <property type="protein sequence ID" value="CAE1318051.1"/>
    <property type="molecule type" value="Genomic_DNA"/>
</dbReference>
<accession>A0A812E7J5</accession>
<evidence type="ECO:0000256" key="1">
    <source>
        <dbReference type="ARBA" id="ARBA00004444"/>
    </source>
</evidence>
<dbReference type="GO" id="GO:0006888">
    <property type="term" value="P:endoplasmic reticulum to Golgi vesicle-mediated transport"/>
    <property type="evidence" value="ECO:0007669"/>
    <property type="project" value="TreeGrafter"/>
</dbReference>
<evidence type="ECO:0000256" key="8">
    <source>
        <dbReference type="ARBA" id="ARBA00025256"/>
    </source>
</evidence>
<dbReference type="SUPFAM" id="SSF58038">
    <property type="entry name" value="SNARE fusion complex"/>
    <property type="match status" value="1"/>
</dbReference>
<comment type="function">
    <text evidence="8">Vesicular soluble NSF attachment protein receptor (v-SNARE) mediating vesicle docking and fusion to a specific acceptor cellular compartment. Functions in endoplasmic reticulum to Golgi transport; as part of a SNARE complex composed of GOSR1, GOSR2 and STX5. Functions in early/recycling endosome to TGN transport; as part of a SNARE complex composed of BET1L, GOSR1 and STX5. Has a S-palmitoyl transferase activity.</text>
</comment>
<dbReference type="InterPro" id="IPR042855">
    <property type="entry name" value="V_SNARE_CC"/>
</dbReference>
<comment type="similarity">
    <text evidence="2">Belongs to the synaptobrevin family.</text>
</comment>
<evidence type="ECO:0000256" key="4">
    <source>
        <dbReference type="ARBA" id="ARBA00023136"/>
    </source>
</evidence>
<evidence type="ECO:0000256" key="3">
    <source>
        <dbReference type="ARBA" id="ARBA00022481"/>
    </source>
</evidence>
<protein>
    <submittedName>
        <fullName evidence="13">YKT6</fullName>
    </submittedName>
</protein>
<dbReference type="SUPFAM" id="SSF57414">
    <property type="entry name" value="Hairpin loop containing domain-like"/>
    <property type="match status" value="1"/>
</dbReference>
<dbReference type="Gene3D" id="3.30.450.50">
    <property type="entry name" value="Longin domain"/>
    <property type="match status" value="1"/>
</dbReference>
<dbReference type="AlphaFoldDB" id="A0A812E7J5"/>
<dbReference type="GO" id="GO:0005484">
    <property type="term" value="F:SNAP receptor activity"/>
    <property type="evidence" value="ECO:0007669"/>
    <property type="project" value="TreeGrafter"/>
</dbReference>
<evidence type="ECO:0000256" key="7">
    <source>
        <dbReference type="ARBA" id="ARBA00023289"/>
    </source>
</evidence>